<feature type="transmembrane region" description="Helical" evidence="7">
    <location>
        <begin position="40"/>
        <end position="60"/>
    </location>
</feature>
<comment type="subcellular location">
    <subcellularLocation>
        <location evidence="1">Cell membrane</location>
        <topology evidence="1">Multi-pass membrane protein</topology>
    </subcellularLocation>
</comment>
<feature type="transmembrane region" description="Helical" evidence="7">
    <location>
        <begin position="72"/>
        <end position="99"/>
    </location>
</feature>
<keyword evidence="6 7" id="KW-0472">Membrane</keyword>
<dbReference type="PANTHER" id="PTHR34229">
    <property type="entry name" value="METAL TRANSPORT PROTEIN HI_1621-RELATED"/>
    <property type="match status" value="1"/>
</dbReference>
<evidence type="ECO:0000256" key="3">
    <source>
        <dbReference type="ARBA" id="ARBA00022475"/>
    </source>
</evidence>
<feature type="transmembrane region" description="Helical" evidence="7">
    <location>
        <begin position="7"/>
        <end position="28"/>
    </location>
</feature>
<gene>
    <name evidence="8" type="ORF">UFOPK2362_00388</name>
</gene>
<evidence type="ECO:0000256" key="1">
    <source>
        <dbReference type="ARBA" id="ARBA00004651"/>
    </source>
</evidence>
<organism evidence="8">
    <name type="scientific">freshwater metagenome</name>
    <dbReference type="NCBI Taxonomy" id="449393"/>
    <lineage>
        <taxon>unclassified sequences</taxon>
        <taxon>metagenomes</taxon>
        <taxon>ecological metagenomes</taxon>
    </lineage>
</organism>
<feature type="transmembrane region" description="Helical" evidence="7">
    <location>
        <begin position="184"/>
        <end position="203"/>
    </location>
</feature>
<evidence type="ECO:0000256" key="6">
    <source>
        <dbReference type="ARBA" id="ARBA00023136"/>
    </source>
</evidence>
<sequence>MHIPDGFIDLPTSLAFIAVSAVGVGVALKGAKSELSDKTAPLAGLATVFIFAAQMINFPVAAGTSGHLLGGALAAILIGPWAATLSISIVLILQALLFADGGLTAIGLNVFNLSLVGVWASYAIFLIVKRILPSNKKAIPVAAFIAALIQVPIAASSFVFQYAIGSVATIPVSTVFTAMFSTHVLIGIGEGLITALTISAVLATRSDLVYGYRGQGKKLEIKSSVRSNS</sequence>
<proteinExistence type="predicted"/>
<dbReference type="GO" id="GO:0000041">
    <property type="term" value="P:transition metal ion transport"/>
    <property type="evidence" value="ECO:0007669"/>
    <property type="project" value="InterPro"/>
</dbReference>
<protein>
    <submittedName>
        <fullName evidence="8">Unannotated protein</fullName>
    </submittedName>
</protein>
<keyword evidence="3" id="KW-1003">Cell membrane</keyword>
<keyword evidence="2" id="KW-0813">Transport</keyword>
<name>A0A6J6N8F6_9ZZZZ</name>
<keyword evidence="5 7" id="KW-1133">Transmembrane helix</keyword>
<dbReference type="InterPro" id="IPR002751">
    <property type="entry name" value="CbiM/NikMN"/>
</dbReference>
<keyword evidence="4 7" id="KW-0812">Transmembrane</keyword>
<dbReference type="Pfam" id="PF01891">
    <property type="entry name" value="CbiM"/>
    <property type="match status" value="1"/>
</dbReference>
<evidence type="ECO:0000256" key="7">
    <source>
        <dbReference type="SAM" id="Phobius"/>
    </source>
</evidence>
<feature type="transmembrane region" description="Helical" evidence="7">
    <location>
        <begin position="105"/>
        <end position="128"/>
    </location>
</feature>
<evidence type="ECO:0000256" key="5">
    <source>
        <dbReference type="ARBA" id="ARBA00022989"/>
    </source>
</evidence>
<reference evidence="8" key="1">
    <citation type="submission" date="2020-05" db="EMBL/GenBank/DDBJ databases">
        <authorList>
            <person name="Chiriac C."/>
            <person name="Salcher M."/>
            <person name="Ghai R."/>
            <person name="Kavagutti S V."/>
        </authorList>
    </citation>
    <scope>NUCLEOTIDE SEQUENCE</scope>
</reference>
<dbReference type="Gene3D" id="1.10.1760.20">
    <property type="match status" value="1"/>
</dbReference>
<evidence type="ECO:0000256" key="4">
    <source>
        <dbReference type="ARBA" id="ARBA00022692"/>
    </source>
</evidence>
<dbReference type="EMBL" id="CAEZXI010000026">
    <property type="protein sequence ID" value="CAB4680843.1"/>
    <property type="molecule type" value="Genomic_DNA"/>
</dbReference>
<feature type="transmembrane region" description="Helical" evidence="7">
    <location>
        <begin position="140"/>
        <end position="164"/>
    </location>
</feature>
<dbReference type="AlphaFoldDB" id="A0A6J6N8F6"/>
<accession>A0A6J6N8F6</accession>
<evidence type="ECO:0000256" key="2">
    <source>
        <dbReference type="ARBA" id="ARBA00022448"/>
    </source>
</evidence>
<evidence type="ECO:0000313" key="8">
    <source>
        <dbReference type="EMBL" id="CAB4680843.1"/>
    </source>
</evidence>
<dbReference type="GO" id="GO:0005886">
    <property type="term" value="C:plasma membrane"/>
    <property type="evidence" value="ECO:0007669"/>
    <property type="project" value="UniProtKB-SubCell"/>
</dbReference>
<dbReference type="PANTHER" id="PTHR34229:SF1">
    <property type="entry name" value="METAL TRANSPORT PROTEIN HI_1621-RELATED"/>
    <property type="match status" value="1"/>
</dbReference>